<keyword evidence="1" id="KW-1133">Transmembrane helix</keyword>
<feature type="transmembrane region" description="Helical" evidence="1">
    <location>
        <begin position="161"/>
        <end position="180"/>
    </location>
</feature>
<dbReference type="EMBL" id="CP048838">
    <property type="protein sequence ID" value="QJA01915.1"/>
    <property type="molecule type" value="Genomic_DNA"/>
</dbReference>
<gene>
    <name evidence="2" type="ORF">G4D54_05490</name>
</gene>
<name>A0AAP9MCS4_CLOIN</name>
<dbReference type="RefSeq" id="WP_002608050.1">
    <property type="nucleotide sequence ID" value="NZ_BAAACC010000022.1"/>
</dbReference>
<evidence type="ECO:0000313" key="3">
    <source>
        <dbReference type="Proteomes" id="UP000503330"/>
    </source>
</evidence>
<sequence>MKIMVLFLAILLNLFIPIVMILVLLRKQQLRKKFIFFGFLQYGIGKVLLTLLNLFCRNVNMPNLLADTGVQVLLLAILAVGTKYILYSRCYHITSETDALSAGFGEATMEIFLHILPIAFNNLMYQALIANGSIYQSVGAALSEAQVLAFIKQFTNYDLSYFLYTGLVCIILMMIHMLSAVMIFHKIALIVPFLTTFALFSVYYVIPLFSYTVCNAVIFMLVCVYLVFMYQRKKIAIKKNAYL</sequence>
<feature type="transmembrane region" description="Helical" evidence="1">
    <location>
        <begin position="6"/>
        <end position="25"/>
    </location>
</feature>
<dbReference type="GeneID" id="61924969"/>
<keyword evidence="1" id="KW-0472">Membrane</keyword>
<protein>
    <submittedName>
        <fullName evidence="2">Uncharacterized protein</fullName>
    </submittedName>
</protein>
<evidence type="ECO:0000256" key="1">
    <source>
        <dbReference type="SAM" id="Phobius"/>
    </source>
</evidence>
<feature type="transmembrane region" description="Helical" evidence="1">
    <location>
        <begin position="68"/>
        <end position="87"/>
    </location>
</feature>
<dbReference type="Proteomes" id="UP000503330">
    <property type="component" value="Chromosome"/>
</dbReference>
<accession>A0AAP9MCS4</accession>
<feature type="transmembrane region" description="Helical" evidence="1">
    <location>
        <begin position="34"/>
        <end position="56"/>
    </location>
</feature>
<evidence type="ECO:0000313" key="2">
    <source>
        <dbReference type="EMBL" id="QJA01915.1"/>
    </source>
</evidence>
<proteinExistence type="predicted"/>
<dbReference type="AlphaFoldDB" id="A0AAP9MCS4"/>
<keyword evidence="1" id="KW-0812">Transmembrane</keyword>
<feature type="transmembrane region" description="Helical" evidence="1">
    <location>
        <begin position="187"/>
        <end position="206"/>
    </location>
</feature>
<organism evidence="2 3">
    <name type="scientific">Clostridium innocuum</name>
    <dbReference type="NCBI Taxonomy" id="1522"/>
    <lineage>
        <taxon>Bacteria</taxon>
        <taxon>Bacillati</taxon>
        <taxon>Bacillota</taxon>
        <taxon>Clostridia</taxon>
        <taxon>Eubacteriales</taxon>
        <taxon>Clostridiaceae</taxon>
        <taxon>Clostridium</taxon>
    </lineage>
</organism>
<feature type="transmembrane region" description="Helical" evidence="1">
    <location>
        <begin position="212"/>
        <end position="230"/>
    </location>
</feature>
<reference evidence="2 3" key="1">
    <citation type="submission" date="2020-02" db="EMBL/GenBank/DDBJ databases">
        <authorList>
            <person name="Kociolek L.K."/>
            <person name="Ozer E.A."/>
        </authorList>
    </citation>
    <scope>NUCLEOTIDE SEQUENCE [LARGE SCALE GENOMIC DNA]</scope>
    <source>
        <strain evidence="2 3">ATCC 14501</strain>
    </source>
</reference>